<dbReference type="Gene3D" id="1.25.40.10">
    <property type="entry name" value="Tetratricopeptide repeat domain"/>
    <property type="match status" value="1"/>
</dbReference>
<comment type="caution">
    <text evidence="7">The sequence shown here is derived from an EMBL/GenBank/DDBJ whole genome shotgun (WGS) entry which is preliminary data.</text>
</comment>
<feature type="repeat" description="TPR" evidence="5">
    <location>
        <begin position="71"/>
        <end position="104"/>
    </location>
</feature>
<proteinExistence type="inferred from homology"/>
<evidence type="ECO:0000256" key="3">
    <source>
        <dbReference type="ARBA" id="ARBA00038275"/>
    </source>
</evidence>
<dbReference type="InterPro" id="IPR019734">
    <property type="entry name" value="TPR_rpt"/>
</dbReference>
<gene>
    <name evidence="7" type="ORF">INT47_005791</name>
</gene>
<dbReference type="InterPro" id="IPR013105">
    <property type="entry name" value="TPR_2"/>
</dbReference>
<dbReference type="PANTHER" id="PTHR46423">
    <property type="entry name" value="RNA POLYMERASE II-ASSOCIATED PROTEIN 3"/>
    <property type="match status" value="1"/>
</dbReference>
<dbReference type="SUPFAM" id="SSF48452">
    <property type="entry name" value="TPR-like"/>
    <property type="match status" value="1"/>
</dbReference>
<evidence type="ECO:0000256" key="4">
    <source>
        <dbReference type="ARBA" id="ARBA00040133"/>
    </source>
</evidence>
<dbReference type="Pfam" id="PF07719">
    <property type="entry name" value="TPR_2"/>
    <property type="match status" value="1"/>
</dbReference>
<evidence type="ECO:0000256" key="2">
    <source>
        <dbReference type="ARBA" id="ARBA00022803"/>
    </source>
</evidence>
<dbReference type="Pfam" id="PF13181">
    <property type="entry name" value="TPR_8"/>
    <property type="match status" value="1"/>
</dbReference>
<protein>
    <recommendedName>
        <fullName evidence="4">RNA polymerase II-associated protein 3</fullName>
    </recommendedName>
</protein>
<evidence type="ECO:0000259" key="6">
    <source>
        <dbReference type="Pfam" id="PF13877"/>
    </source>
</evidence>
<accession>A0A8H7QN06</accession>
<dbReference type="Pfam" id="PF00515">
    <property type="entry name" value="TPR_1"/>
    <property type="match status" value="1"/>
</dbReference>
<evidence type="ECO:0000313" key="7">
    <source>
        <dbReference type="EMBL" id="KAG2194518.1"/>
    </source>
</evidence>
<dbReference type="EMBL" id="JAEPRD010000194">
    <property type="protein sequence ID" value="KAG2194518.1"/>
    <property type="molecule type" value="Genomic_DNA"/>
</dbReference>
<keyword evidence="1" id="KW-0677">Repeat</keyword>
<sequence>MDAIWKDLSDWQKDINKKDEALLRNKPVHNKTLPAIRQTTELVLDNLKPVGLDSLKKSAPVKSTGNNKITAEAEKAKGNEYFGKKDFKNAIVYYGKAIDLDPTVPVYFVNRAMAYLKLNKFLEAEKDCTRGIQLAPRNVKAFWRRGIALRELGRFNEAKRDFEMGLAIEPNNKSILDELKNLPKTNQQTGKEKRRLSINVIDASYSEPKLVDQVPSVLNTKPVNKSVKTAPIQKSKIAEIPSKIIHTPSAPTQPTQPAPAPASPAPPVLMQVPTKITSPLKCPRTNFEFERDWKTYKSRGDDILYQYLQCIPPSSYATLFKTSLESDQFEKMVDLMVAQNMPPKDAFDVLEGLSLVKRIDMLVMFLSKHHQQAISGLFETIKASNSVPTDKLTKVAKVYGVRI</sequence>
<keyword evidence="2 5" id="KW-0802">TPR repeat</keyword>
<evidence type="ECO:0000256" key="5">
    <source>
        <dbReference type="PROSITE-ProRule" id="PRU00339"/>
    </source>
</evidence>
<feature type="domain" description="RNA-polymerase II-associated protein 3-like C-terminal" evidence="6">
    <location>
        <begin position="283"/>
        <end position="370"/>
    </location>
</feature>
<dbReference type="PANTHER" id="PTHR46423:SF1">
    <property type="entry name" value="RNA POLYMERASE II-ASSOCIATED PROTEIN 3"/>
    <property type="match status" value="1"/>
</dbReference>
<dbReference type="OrthoDB" id="629492at2759"/>
<keyword evidence="8" id="KW-1185">Reference proteome</keyword>
<feature type="repeat" description="TPR" evidence="5">
    <location>
        <begin position="139"/>
        <end position="172"/>
    </location>
</feature>
<dbReference type="PROSITE" id="PS50005">
    <property type="entry name" value="TPR"/>
    <property type="match status" value="2"/>
</dbReference>
<reference evidence="7" key="1">
    <citation type="submission" date="2020-12" db="EMBL/GenBank/DDBJ databases">
        <title>Metabolic potential, ecology and presence of endohyphal bacteria is reflected in genomic diversity of Mucoromycotina.</title>
        <authorList>
            <person name="Muszewska A."/>
            <person name="Okrasinska A."/>
            <person name="Steczkiewicz K."/>
            <person name="Drgas O."/>
            <person name="Orlowska M."/>
            <person name="Perlinska-Lenart U."/>
            <person name="Aleksandrzak-Piekarczyk T."/>
            <person name="Szatraj K."/>
            <person name="Zielenkiewicz U."/>
            <person name="Pilsyk S."/>
            <person name="Malc E."/>
            <person name="Mieczkowski P."/>
            <person name="Kruszewska J.S."/>
            <person name="Biernat P."/>
            <person name="Pawlowska J."/>
        </authorList>
    </citation>
    <scope>NUCLEOTIDE SEQUENCE</scope>
    <source>
        <strain evidence="7">WA0000017839</strain>
    </source>
</reference>
<dbReference type="Proteomes" id="UP000603453">
    <property type="component" value="Unassembled WGS sequence"/>
</dbReference>
<comment type="similarity">
    <text evidence="3">Belongs to the RPAP3 family.</text>
</comment>
<dbReference type="InterPro" id="IPR025986">
    <property type="entry name" value="RPAP3-like_C"/>
</dbReference>
<name>A0A8H7QN06_9FUNG</name>
<dbReference type="InterPro" id="IPR011990">
    <property type="entry name" value="TPR-like_helical_dom_sf"/>
</dbReference>
<dbReference type="GO" id="GO:0101031">
    <property type="term" value="C:protein folding chaperone complex"/>
    <property type="evidence" value="ECO:0007669"/>
    <property type="project" value="TreeGrafter"/>
</dbReference>
<dbReference type="AlphaFoldDB" id="A0A8H7QN06"/>
<dbReference type="InterPro" id="IPR051966">
    <property type="entry name" value="RPAP3"/>
</dbReference>
<dbReference type="SMART" id="SM00028">
    <property type="entry name" value="TPR"/>
    <property type="match status" value="3"/>
</dbReference>
<dbReference type="Pfam" id="PF13877">
    <property type="entry name" value="RPAP3_C"/>
    <property type="match status" value="1"/>
</dbReference>
<organism evidence="7 8">
    <name type="scientific">Mucor saturninus</name>
    <dbReference type="NCBI Taxonomy" id="64648"/>
    <lineage>
        <taxon>Eukaryota</taxon>
        <taxon>Fungi</taxon>
        <taxon>Fungi incertae sedis</taxon>
        <taxon>Mucoromycota</taxon>
        <taxon>Mucoromycotina</taxon>
        <taxon>Mucoromycetes</taxon>
        <taxon>Mucorales</taxon>
        <taxon>Mucorineae</taxon>
        <taxon>Mucoraceae</taxon>
        <taxon>Mucor</taxon>
    </lineage>
</organism>
<evidence type="ECO:0000313" key="8">
    <source>
        <dbReference type="Proteomes" id="UP000603453"/>
    </source>
</evidence>
<evidence type="ECO:0000256" key="1">
    <source>
        <dbReference type="ARBA" id="ARBA00022737"/>
    </source>
</evidence>